<evidence type="ECO:0000256" key="4">
    <source>
        <dbReference type="ARBA" id="ARBA00022525"/>
    </source>
</evidence>
<evidence type="ECO:0000256" key="2">
    <source>
        <dbReference type="ARBA" id="ARBA00006606"/>
    </source>
</evidence>
<dbReference type="GeneID" id="108611394"/>
<keyword evidence="5 8" id="KW-0732">Signal</keyword>
<dbReference type="PANTHER" id="PTHR11177:SF235">
    <property type="entry name" value="CHITINASE-LIKE PROTEIN IDGF1-RELATED"/>
    <property type="match status" value="1"/>
</dbReference>
<dbReference type="Gene3D" id="3.10.50.10">
    <property type="match status" value="1"/>
</dbReference>
<evidence type="ECO:0000256" key="5">
    <source>
        <dbReference type="ARBA" id="ARBA00022729"/>
    </source>
</evidence>
<evidence type="ECO:0000256" key="3">
    <source>
        <dbReference type="ARBA" id="ARBA00022473"/>
    </source>
</evidence>
<evidence type="ECO:0000313" key="10">
    <source>
        <dbReference type="Proteomes" id="UP000694904"/>
    </source>
</evidence>
<dbReference type="SUPFAM" id="SSF54556">
    <property type="entry name" value="Chitinase insertion domain"/>
    <property type="match status" value="1"/>
</dbReference>
<comment type="similarity">
    <text evidence="2">Belongs to the glycosyl hydrolase 18 family. IDGF subfamily.</text>
</comment>
<dbReference type="InterPro" id="IPR015520">
    <property type="entry name" value="IDGF"/>
</dbReference>
<feature type="signal peptide" evidence="8">
    <location>
        <begin position="1"/>
        <end position="20"/>
    </location>
</feature>
<keyword evidence="6" id="KW-1015">Disulfide bond</keyword>
<reference evidence="10" key="2">
    <citation type="journal article" date="2016" name="G3 (Bethesda)">
        <title>Genome Evolution in Three Species of Cactophilic Drosophila.</title>
        <authorList>
            <person name="Sanchez-Flores A."/>
            <person name="Penazola F."/>
            <person name="Carpinteyro-Ponce J."/>
            <person name="Nazario-Yepiz N."/>
            <person name="Abreu-Goodger C."/>
            <person name="Machado C.A."/>
            <person name="Markow T.A."/>
        </authorList>
    </citation>
    <scope>NUCLEOTIDE SEQUENCE [LARGE SCALE GENOMIC DNA]</scope>
</reference>
<dbReference type="SMART" id="SM00636">
    <property type="entry name" value="Glyco_18"/>
    <property type="match status" value="1"/>
</dbReference>
<keyword evidence="7" id="KW-0325">Glycoprotein</keyword>
<keyword evidence="3" id="KW-0217">Developmental protein</keyword>
<dbReference type="InterPro" id="IPR029070">
    <property type="entry name" value="Chitinase_insertion_sf"/>
</dbReference>
<sequence length="437" mass="49291">MKLLLLFSLLGVLSIANSSANLICYYDSTSFLRPGLAKLDTRSLELALQFCSHLVYGYVGLKPGTHEVFSLNVDLDMFHFRDITQLRAKYPQLKVLLSVGGDRDVDEQHPNKYLELLEANRTEQQNFIDSSMLLLRKNGFDGLDLAFQFPKNKPRKVHGTIGTYWKKFKKLFTGDFVVDPLAAQHKDQFSELARNIKSAYQSANLLLTLTVLPNVNSTWYFDVPKLHPLMDFINLAAFDFYTPMRNPEEADYTAPIMFLDEQQRLPHLNIDFQLNYWLQHRCPPQKINLGIATYGRAWKLSKDSGLSGAPVVSCTMGVGDGGLQINSTEGLLSWPEICSKLPQNQTAIYRGANAPLRKVTDLTQKYGNYALRPADEQGEHGLWVSYDDPDFAGIKAVYAKNKGLGGVALFDLSYDDFRGLCTGQKFPIVRSVKYFLG</sequence>
<name>A0ABM1NWZ4_DROAR</name>
<protein>
    <submittedName>
        <fullName evidence="11">Chitinase-like protein Idgf1</fullName>
    </submittedName>
</protein>
<dbReference type="InterPro" id="IPR050314">
    <property type="entry name" value="Glycosyl_Hydrlase_18"/>
</dbReference>
<evidence type="ECO:0000259" key="9">
    <source>
        <dbReference type="PROSITE" id="PS51910"/>
    </source>
</evidence>
<evidence type="ECO:0000256" key="6">
    <source>
        <dbReference type="ARBA" id="ARBA00023157"/>
    </source>
</evidence>
<dbReference type="CDD" id="cd02873">
    <property type="entry name" value="GH18_IDGF"/>
    <property type="match status" value="1"/>
</dbReference>
<keyword evidence="10" id="KW-1185">Reference proteome</keyword>
<keyword evidence="4" id="KW-0964">Secreted</keyword>
<dbReference type="RefSeq" id="XP_017859480.1">
    <property type="nucleotide sequence ID" value="XM_018003991.1"/>
</dbReference>
<comment type="subcellular location">
    <subcellularLocation>
        <location evidence="1">Secreted</location>
    </subcellularLocation>
</comment>
<organism evidence="10 11">
    <name type="scientific">Drosophila arizonae</name>
    <name type="common">Fruit fly</name>
    <dbReference type="NCBI Taxonomy" id="7263"/>
    <lineage>
        <taxon>Eukaryota</taxon>
        <taxon>Metazoa</taxon>
        <taxon>Ecdysozoa</taxon>
        <taxon>Arthropoda</taxon>
        <taxon>Hexapoda</taxon>
        <taxon>Insecta</taxon>
        <taxon>Pterygota</taxon>
        <taxon>Neoptera</taxon>
        <taxon>Endopterygota</taxon>
        <taxon>Diptera</taxon>
        <taxon>Brachycera</taxon>
        <taxon>Muscomorpha</taxon>
        <taxon>Ephydroidea</taxon>
        <taxon>Drosophilidae</taxon>
        <taxon>Drosophila</taxon>
    </lineage>
</organism>
<evidence type="ECO:0000313" key="11">
    <source>
        <dbReference type="RefSeq" id="XP_017859480.1"/>
    </source>
</evidence>
<dbReference type="PANTHER" id="PTHR11177">
    <property type="entry name" value="CHITINASE"/>
    <property type="match status" value="1"/>
</dbReference>
<reference evidence="10" key="1">
    <citation type="journal article" date="1997" name="Nucleic Acids Res.">
        <title>tRNAscan-SE: a program for improved detection of transfer RNA genes in genomic sequence.</title>
        <authorList>
            <person name="Lowe T.M."/>
            <person name="Eddy S.R."/>
        </authorList>
    </citation>
    <scope>NUCLEOTIDE SEQUENCE [LARGE SCALE GENOMIC DNA]</scope>
</reference>
<dbReference type="Proteomes" id="UP000694904">
    <property type="component" value="Chromosome 3"/>
</dbReference>
<gene>
    <name evidence="11" type="primary">LOC108611394</name>
</gene>
<dbReference type="InterPro" id="IPR017853">
    <property type="entry name" value="GH"/>
</dbReference>
<feature type="chain" id="PRO_5045037543" evidence="8">
    <location>
        <begin position="21"/>
        <end position="437"/>
    </location>
</feature>
<evidence type="ECO:0000256" key="8">
    <source>
        <dbReference type="SAM" id="SignalP"/>
    </source>
</evidence>
<evidence type="ECO:0000256" key="1">
    <source>
        <dbReference type="ARBA" id="ARBA00004613"/>
    </source>
</evidence>
<dbReference type="Pfam" id="PF00704">
    <property type="entry name" value="Glyco_hydro_18"/>
    <property type="match status" value="1"/>
</dbReference>
<accession>A0ABM1NWZ4</accession>
<evidence type="ECO:0000256" key="7">
    <source>
        <dbReference type="ARBA" id="ARBA00023180"/>
    </source>
</evidence>
<dbReference type="PROSITE" id="PS51910">
    <property type="entry name" value="GH18_2"/>
    <property type="match status" value="1"/>
</dbReference>
<dbReference type="SUPFAM" id="SSF51445">
    <property type="entry name" value="(Trans)glycosidases"/>
    <property type="match status" value="1"/>
</dbReference>
<feature type="domain" description="GH18" evidence="9">
    <location>
        <begin position="20"/>
        <end position="437"/>
    </location>
</feature>
<dbReference type="InterPro" id="IPR011583">
    <property type="entry name" value="Chitinase_II/V-like_cat"/>
</dbReference>
<dbReference type="Gene3D" id="3.20.20.80">
    <property type="entry name" value="Glycosidases"/>
    <property type="match status" value="1"/>
</dbReference>
<proteinExistence type="inferred from homology"/>
<reference evidence="11" key="3">
    <citation type="submission" date="2025-08" db="UniProtKB">
        <authorList>
            <consortium name="RefSeq"/>
        </authorList>
    </citation>
    <scope>IDENTIFICATION</scope>
    <source>
        <tissue evidence="11">Whole organism</tissue>
    </source>
</reference>
<dbReference type="InterPro" id="IPR001223">
    <property type="entry name" value="Glyco_hydro18_cat"/>
</dbReference>